<dbReference type="GO" id="GO:0006367">
    <property type="term" value="P:transcription initiation at RNA polymerase II promoter"/>
    <property type="evidence" value="ECO:0007669"/>
    <property type="project" value="TreeGrafter"/>
</dbReference>
<dbReference type="PANTHER" id="PTHR46469:SF1">
    <property type="entry name" value="TRANSCRIPTION INITIATION FACTOR TFIID SUBUNIT 8"/>
    <property type="match status" value="1"/>
</dbReference>
<dbReference type="InterPro" id="IPR006565">
    <property type="entry name" value="BTP"/>
</dbReference>
<evidence type="ECO:0000313" key="9">
    <source>
        <dbReference type="Proteomes" id="UP000077115"/>
    </source>
</evidence>
<keyword evidence="6" id="KW-0539">Nucleus</keyword>
<sequence length="288" mass="32293">MKTLSANPVTIASVSLDQDSIPNGASSTSRFVQKHSSASTLLKHQRIKTDSVKHTFTKASTRRNQPAPQLTGSLLCQVHQTICARILQQVGFESISAEALGELESTLDHYLFDLTDRIRIYAELNGHTRPTLQDISMGLVYFGVSLTDLHCYAKEFITSHQQELSNVPITLHSAPTDQSVWEANPFFSNPTLLTEKTMTKADGQSLQLSPKWMKSHFPPLPPPHSYLSSKIPMHPDTEGVKEISDSIEQARLMERNLKKLLFGGVLDDVVDPQHFEPVNYLEIKYRRV</sequence>
<keyword evidence="4" id="KW-0805">Transcription regulation</keyword>
<keyword evidence="5" id="KW-0804">Transcription</keyword>
<reference evidence="8 9" key="2">
    <citation type="submission" date="2016-05" db="EMBL/GenBank/DDBJ databases">
        <title>Lineage-specific infection strategies underlie the spectrum of fungal disease in amphibians.</title>
        <authorList>
            <person name="Cuomo C.A."/>
            <person name="Farrer R.A."/>
            <person name="James T."/>
            <person name="Longcore J."/>
            <person name="Birren B."/>
        </authorList>
    </citation>
    <scope>NUCLEOTIDE SEQUENCE [LARGE SCALE GENOMIC DNA]</scope>
    <source>
        <strain evidence="8 9">JEL423</strain>
    </source>
</reference>
<dbReference type="PANTHER" id="PTHR46469">
    <property type="entry name" value="TRANSCRIPTION INITIATION FACTOR TFIID SUBUNIT 8"/>
    <property type="match status" value="1"/>
</dbReference>
<dbReference type="OrthoDB" id="2193813at2759"/>
<evidence type="ECO:0000256" key="1">
    <source>
        <dbReference type="ARBA" id="ARBA00004123"/>
    </source>
</evidence>
<dbReference type="InterPro" id="IPR037818">
    <property type="entry name" value="TAF8"/>
</dbReference>
<gene>
    <name evidence="8" type="ORF">BDEG_20169</name>
</gene>
<dbReference type="AlphaFoldDB" id="A0A177W784"/>
<dbReference type="CDD" id="cd00076">
    <property type="entry name" value="HFD_SF"/>
    <property type="match status" value="1"/>
</dbReference>
<dbReference type="VEuPathDB" id="FungiDB:BDEG_20169"/>
<evidence type="ECO:0000313" key="8">
    <source>
        <dbReference type="EMBL" id="OAJ35947.1"/>
    </source>
</evidence>
<organism evidence="8 9">
    <name type="scientific">Batrachochytrium dendrobatidis (strain JEL423)</name>
    <dbReference type="NCBI Taxonomy" id="403673"/>
    <lineage>
        <taxon>Eukaryota</taxon>
        <taxon>Fungi</taxon>
        <taxon>Fungi incertae sedis</taxon>
        <taxon>Chytridiomycota</taxon>
        <taxon>Chytridiomycota incertae sedis</taxon>
        <taxon>Chytridiomycetes</taxon>
        <taxon>Rhizophydiales</taxon>
        <taxon>Rhizophydiales incertae sedis</taxon>
        <taxon>Batrachochytrium</taxon>
    </lineage>
</organism>
<dbReference type="InterPro" id="IPR009072">
    <property type="entry name" value="Histone-fold"/>
</dbReference>
<dbReference type="STRING" id="403673.A0A177W784"/>
<dbReference type="GO" id="GO:0005669">
    <property type="term" value="C:transcription factor TFIID complex"/>
    <property type="evidence" value="ECO:0007669"/>
    <property type="project" value="InterPro"/>
</dbReference>
<comment type="similarity">
    <text evidence="2">Belongs to the TAF8 family.</text>
</comment>
<evidence type="ECO:0000259" key="7">
    <source>
        <dbReference type="SMART" id="SM00576"/>
    </source>
</evidence>
<dbReference type="EMBL" id="DS022300">
    <property type="protein sequence ID" value="OAJ35947.1"/>
    <property type="molecule type" value="Genomic_DNA"/>
</dbReference>
<dbReference type="Proteomes" id="UP000077115">
    <property type="component" value="Unassembled WGS sequence"/>
</dbReference>
<dbReference type="eggNOG" id="KOG4336">
    <property type="taxonomic scope" value="Eukaryota"/>
</dbReference>
<evidence type="ECO:0000256" key="4">
    <source>
        <dbReference type="ARBA" id="ARBA00023015"/>
    </source>
</evidence>
<dbReference type="Gene3D" id="1.10.20.10">
    <property type="entry name" value="Histone, subunit A"/>
    <property type="match status" value="1"/>
</dbReference>
<proteinExistence type="inferred from homology"/>
<evidence type="ECO:0000256" key="5">
    <source>
        <dbReference type="ARBA" id="ARBA00023163"/>
    </source>
</evidence>
<dbReference type="Pfam" id="PF07524">
    <property type="entry name" value="Bromo_TP"/>
    <property type="match status" value="1"/>
</dbReference>
<dbReference type="Pfam" id="PF10406">
    <property type="entry name" value="TAF8_C"/>
    <property type="match status" value="1"/>
</dbReference>
<evidence type="ECO:0000256" key="6">
    <source>
        <dbReference type="ARBA" id="ARBA00023242"/>
    </source>
</evidence>
<accession>A0A177W784</accession>
<name>A0A177W784_BATDL</name>
<dbReference type="InterPro" id="IPR019473">
    <property type="entry name" value="TFIID_su8_C"/>
</dbReference>
<feature type="domain" description="Bromodomain associated" evidence="7">
    <location>
        <begin position="72"/>
        <end position="148"/>
    </location>
</feature>
<evidence type="ECO:0000256" key="3">
    <source>
        <dbReference type="ARBA" id="ARBA00017307"/>
    </source>
</evidence>
<dbReference type="GO" id="GO:0046982">
    <property type="term" value="F:protein heterodimerization activity"/>
    <property type="evidence" value="ECO:0007669"/>
    <property type="project" value="InterPro"/>
</dbReference>
<protein>
    <recommendedName>
        <fullName evidence="3">Transcription initiation factor TFIID subunit 8</fullName>
    </recommendedName>
</protein>
<reference evidence="8 9" key="1">
    <citation type="submission" date="2006-10" db="EMBL/GenBank/DDBJ databases">
        <title>The Genome Sequence of Batrachochytrium dendrobatidis JEL423.</title>
        <authorList>
            <consortium name="The Broad Institute Genome Sequencing Platform"/>
            <person name="Birren B."/>
            <person name="Lander E."/>
            <person name="Galagan J."/>
            <person name="Cuomo C."/>
            <person name="Devon K."/>
            <person name="Jaffe D."/>
            <person name="Butler J."/>
            <person name="Alvarez P."/>
            <person name="Gnerre S."/>
            <person name="Grabherr M."/>
            <person name="Kleber M."/>
            <person name="Mauceli E."/>
            <person name="Brockman W."/>
            <person name="Young S."/>
            <person name="LaButti K."/>
            <person name="Sykes S."/>
            <person name="DeCaprio D."/>
            <person name="Crawford M."/>
            <person name="Koehrsen M."/>
            <person name="Engels R."/>
            <person name="Montgomery P."/>
            <person name="Pearson M."/>
            <person name="Howarth C."/>
            <person name="Larson L."/>
            <person name="White J."/>
            <person name="O'Leary S."/>
            <person name="Kodira C."/>
            <person name="Zeng Q."/>
            <person name="Yandava C."/>
            <person name="Alvarado L."/>
            <person name="Longcore J."/>
            <person name="James T."/>
        </authorList>
    </citation>
    <scope>NUCLEOTIDE SEQUENCE [LARGE SCALE GENOMIC DNA]</scope>
    <source>
        <strain evidence="8 9">JEL423</strain>
    </source>
</reference>
<dbReference type="SMART" id="SM00576">
    <property type="entry name" value="BTP"/>
    <property type="match status" value="1"/>
</dbReference>
<comment type="subcellular location">
    <subcellularLocation>
        <location evidence="1">Nucleus</location>
    </subcellularLocation>
</comment>
<evidence type="ECO:0000256" key="2">
    <source>
        <dbReference type="ARBA" id="ARBA00008767"/>
    </source>
</evidence>